<dbReference type="WBParaSite" id="JU765_v2.g3223.t1">
    <property type="protein sequence ID" value="JU765_v2.g3223.t1"/>
    <property type="gene ID" value="JU765_v2.g3223"/>
</dbReference>
<protein>
    <submittedName>
        <fullName evidence="2">EF-hand domain-containing protein</fullName>
    </submittedName>
</protein>
<reference evidence="2" key="1">
    <citation type="submission" date="2022-11" db="UniProtKB">
        <authorList>
            <consortium name="WormBaseParasite"/>
        </authorList>
    </citation>
    <scope>IDENTIFICATION</scope>
</reference>
<evidence type="ECO:0000313" key="1">
    <source>
        <dbReference type="Proteomes" id="UP000887576"/>
    </source>
</evidence>
<organism evidence="1 2">
    <name type="scientific">Panagrolaimus sp. JU765</name>
    <dbReference type="NCBI Taxonomy" id="591449"/>
    <lineage>
        <taxon>Eukaryota</taxon>
        <taxon>Metazoa</taxon>
        <taxon>Ecdysozoa</taxon>
        <taxon>Nematoda</taxon>
        <taxon>Chromadorea</taxon>
        <taxon>Rhabditida</taxon>
        <taxon>Tylenchina</taxon>
        <taxon>Panagrolaimomorpha</taxon>
        <taxon>Panagrolaimoidea</taxon>
        <taxon>Panagrolaimidae</taxon>
        <taxon>Panagrolaimus</taxon>
    </lineage>
</organism>
<accession>A0AC34R473</accession>
<name>A0AC34R473_9BILA</name>
<proteinExistence type="predicted"/>
<dbReference type="Proteomes" id="UP000887576">
    <property type="component" value="Unplaced"/>
</dbReference>
<sequence length="59" mass="6997">TLFDENNDNELSHKEFVAIMKKRMQRGLEKPKDTGLLRLLDAMWECSKGQFIAYLEEKH</sequence>
<evidence type="ECO:0000313" key="2">
    <source>
        <dbReference type="WBParaSite" id="JU765_v2.g3223.t1"/>
    </source>
</evidence>